<feature type="compositionally biased region" description="Basic residues" evidence="5">
    <location>
        <begin position="225"/>
        <end position="235"/>
    </location>
</feature>
<feature type="compositionally biased region" description="Low complexity" evidence="5">
    <location>
        <begin position="1048"/>
        <end position="1058"/>
    </location>
</feature>
<feature type="compositionally biased region" description="Polar residues" evidence="5">
    <location>
        <begin position="1188"/>
        <end position="1200"/>
    </location>
</feature>
<feature type="compositionally biased region" description="Low complexity" evidence="5">
    <location>
        <begin position="1696"/>
        <end position="1727"/>
    </location>
</feature>
<dbReference type="InterPro" id="IPR050701">
    <property type="entry name" value="Histone_Mod_Regulator"/>
</dbReference>
<evidence type="ECO:0000256" key="3">
    <source>
        <dbReference type="ARBA" id="ARBA00022833"/>
    </source>
</evidence>
<dbReference type="InterPro" id="IPR019787">
    <property type="entry name" value="Znf_PHD-finger"/>
</dbReference>
<keyword evidence="2 4" id="KW-0863">Zinc-finger</keyword>
<evidence type="ECO:0000256" key="5">
    <source>
        <dbReference type="SAM" id="MobiDB-lite"/>
    </source>
</evidence>
<dbReference type="Gene3D" id="2.30.30.1150">
    <property type="match status" value="1"/>
</dbReference>
<sequence length="1760" mass="188248">MESKAEKTQAIIDAITQRAPGKRQIKLVSAVDFQLFEDLEDDSDNEFKAKVNGRSSDIDDEDSDEEAEDDNDNNNPDASKDAASNASSSLNSEKSKLGEEKEDNDSDNESDTTEETDDSEDGDIDSSSTGSAKDQEGNSKTTSSKGGDLRALIDGVVASSSRGGDDANDDNDRTSSSDEDWLEGRKKRQQQKKQQKGQASGRKNSKAQQHDSDASEDAMFSEIKPRKKSSRRTAKTAKTVDATQKHDNATDTKESAAALAAATAAAIKKVERLTCMVCLSNRSDPENELVECDSCHVTVHEACYGLADSQSLCSTGSSASTEPWFCDACAAGIASPSCQLCPVAGGVFKPTEDGRWVHLVCALYTPDVAFNDVDSLTDVTLTELKPRFWGAKECVYCSDRVYAYTGVCIGCDAGMCRCCFHVTCAQREGLLSEPAAAAAAAEDADEIADPFYAQCRQHTDPFVAKQRRKAYSTAFSRQRAAVKNATELKSLSSSVGDRIARKLAKRRSICAAKLAVKRPYFIPQQKQPLFLEFSPHAVRLFAKKAEILGVGAGPVGEQGGSLQVTGQERTAAQTGLPVFCPEFVQHFFDRETRIVSMNKQLADLNAQEAELIERQSAETLRYSNAETAYQTCQNRLKTCRSEFAAVWDALLGCLATGSASVAMPLRLSNALEGVSASAGDAGTNVDHPIGEGDEDSSTITAAANAGGAPVKVGDLAAKAAALRRLNECTVCKAKKDQHLMVQCDACQLYYHIGCLDPPLTRVPKKTKLYGWECSVCVKDNSSDEAAEEAEAGIAEQQPNEALPTRRLRQKPAKLIAEESAGSTSAAVRAGGRTNNNRKKSQQQKQQEKLRKIEPQAEQLTVKLESSAADSQQQPELQTVASAASSIFCSNANATAITAVATLATKTEPVAVVTKTITTAASNKKRGENDSTASVSAEEGINSVEVFDEGPLEIEYLKSDTTVSSDDEADECTDDEAGDVGVEVIDEFRLEPEQQDRVEELAKEAPSPSPQPRKVLFKSGNTVPCYLMHTLTPEERRRVEAESAALRAARAAELQQQQQIEPPSPSALNPSSAQPTKIIFEQKTNAVQLSKQQQQQPPSQSSGTVTSSPSVVIVRLPQSNNTKTSTSSATTKVQLPARISQFKFTSSSGNSTTAVRSVTTTSCSVRAPKIASVSVVSLSSTAARVTTTDSTAKSATVSSVEEQPETKRSRIEEVPDSGPNSEVISVPDEALGSVAKAVVASGSKEPVPSRPSVAKGAVASVSKEHVTSVAKGAVASVSKEHVTSVAKGAVASVSQEHVTSVAKGAVAPVTKEPVTSVAQDALASVSKETVISVTKDALKSVSKDTAAPVSKVAATSAVNDAAVKTVTKVTVSSVSKHAKESGSKTKVSWAAVSQKSSPSLATVSKDADEERRRRKREKRQRLEEKEAATEAAERAERERRRLRKLEKLKKGQAEMMTSQESKPPPTLQQQQQQQPHARHQHNPNPQSRSHQHPPTASDQRKRHRSRSPTSVEHQQHLPSPSSKKSRPSMPPPLPPRDLAQRQQWQEMKARIEQERAKSRQQQQQGSTNSNNSAMTTLGPAKHSQVTVAKQVARRTPVQPTASGGPREDDILQFMLHRPKKLPQQLASRSGGASLPVAASPQKPRGFSQLVSGRAAAAAAAASSNSSSGASKAAKASAPSYLPPPVKVATASVMHRTQQQQQQQLLNKTTAAAEAASSSSSSSTSSSASSDEDESGKVVTAAKEQLQDRKYNHLVKDIFGDD</sequence>
<dbReference type="Pfam" id="PF00628">
    <property type="entry name" value="PHD"/>
    <property type="match status" value="2"/>
</dbReference>
<comment type="caution">
    <text evidence="8">The sequence shown here is derived from an EMBL/GenBank/DDBJ whole genome shotgun (WGS) entry which is preliminary data.</text>
</comment>
<dbReference type="GO" id="GO:0008270">
    <property type="term" value="F:zinc ion binding"/>
    <property type="evidence" value="ECO:0007669"/>
    <property type="project" value="UniProtKB-KW"/>
</dbReference>
<dbReference type="GO" id="GO:0006357">
    <property type="term" value="P:regulation of transcription by RNA polymerase II"/>
    <property type="evidence" value="ECO:0007669"/>
    <property type="project" value="TreeGrafter"/>
</dbReference>
<dbReference type="Proteomes" id="UP000215902">
    <property type="component" value="Unassembled WGS sequence"/>
</dbReference>
<protein>
    <recommendedName>
        <fullName evidence="10">PHD finger protein 14</fullName>
    </recommendedName>
</protein>
<dbReference type="PANTHER" id="PTHR13793:SF150">
    <property type="entry name" value="PHD FINGER PROTEIN 14"/>
    <property type="match status" value="1"/>
</dbReference>
<evidence type="ECO:0000256" key="2">
    <source>
        <dbReference type="ARBA" id="ARBA00022771"/>
    </source>
</evidence>
<dbReference type="CDD" id="cd15561">
    <property type="entry name" value="PHD1_PHF14"/>
    <property type="match status" value="1"/>
</dbReference>
<dbReference type="InterPro" id="IPR019786">
    <property type="entry name" value="Zinc_finger_PHD-type_CS"/>
</dbReference>
<keyword evidence="9" id="KW-1185">Reference proteome</keyword>
<dbReference type="SMART" id="SM00249">
    <property type="entry name" value="PHD"/>
    <property type="match status" value="3"/>
</dbReference>
<accession>A0A267FIC8</accession>
<dbReference type="Pfam" id="PF13832">
    <property type="entry name" value="zf-HC5HC2H_2"/>
    <property type="match status" value="1"/>
</dbReference>
<dbReference type="CDD" id="cd15562">
    <property type="entry name" value="PHD2_PHF14"/>
    <property type="match status" value="1"/>
</dbReference>
<evidence type="ECO:0000259" key="7">
    <source>
        <dbReference type="PROSITE" id="PS51805"/>
    </source>
</evidence>
<reference evidence="8 9" key="1">
    <citation type="submission" date="2017-06" db="EMBL/GenBank/DDBJ databases">
        <title>A platform for efficient transgenesis in Macrostomum lignano, a flatworm model organism for stem cell research.</title>
        <authorList>
            <person name="Berezikov E."/>
        </authorList>
    </citation>
    <scope>NUCLEOTIDE SEQUENCE [LARGE SCALE GENOMIC DNA]</scope>
    <source>
        <strain evidence="8">DV1</strain>
        <tissue evidence="8">Whole organism</tissue>
    </source>
</reference>
<proteinExistence type="predicted"/>
<evidence type="ECO:0000313" key="8">
    <source>
        <dbReference type="EMBL" id="PAA73541.1"/>
    </source>
</evidence>
<dbReference type="EMBL" id="NIVC01001007">
    <property type="protein sequence ID" value="PAA73541.1"/>
    <property type="molecule type" value="Genomic_DNA"/>
</dbReference>
<keyword evidence="1" id="KW-0479">Metal-binding</keyword>
<keyword evidence="3" id="KW-0862">Zinc</keyword>
<dbReference type="PROSITE" id="PS51805">
    <property type="entry name" value="EPHD"/>
    <property type="match status" value="1"/>
</dbReference>
<evidence type="ECO:0000256" key="4">
    <source>
        <dbReference type="PROSITE-ProRule" id="PRU00146"/>
    </source>
</evidence>
<feature type="compositionally biased region" description="Low complexity" evidence="5">
    <location>
        <begin position="73"/>
        <end position="92"/>
    </location>
</feature>
<evidence type="ECO:0000256" key="1">
    <source>
        <dbReference type="ARBA" id="ARBA00022723"/>
    </source>
</evidence>
<dbReference type="PROSITE" id="PS01359">
    <property type="entry name" value="ZF_PHD_1"/>
    <property type="match status" value="2"/>
</dbReference>
<dbReference type="InterPro" id="IPR001965">
    <property type="entry name" value="Znf_PHD"/>
</dbReference>
<evidence type="ECO:0000313" key="9">
    <source>
        <dbReference type="Proteomes" id="UP000215902"/>
    </source>
</evidence>
<dbReference type="Gene3D" id="3.30.40.10">
    <property type="entry name" value="Zinc/RING finger domain, C3HC4 (zinc finger)"/>
    <property type="match status" value="2"/>
</dbReference>
<feature type="compositionally biased region" description="Basic and acidic residues" evidence="5">
    <location>
        <begin position="1203"/>
        <end position="1212"/>
    </location>
</feature>
<gene>
    <name evidence="8" type="ORF">BOX15_Mlig026578g1</name>
</gene>
<feature type="region of interest" description="Disordered" evidence="5">
    <location>
        <begin position="997"/>
        <end position="1016"/>
    </location>
</feature>
<dbReference type="OrthoDB" id="6287393at2759"/>
<feature type="compositionally biased region" description="Low complexity" evidence="5">
    <location>
        <begin position="1653"/>
        <end position="1676"/>
    </location>
</feature>
<dbReference type="InterPro" id="IPR011011">
    <property type="entry name" value="Znf_FYVE_PHD"/>
</dbReference>
<feature type="domain" description="PHD-type" evidence="6">
    <location>
        <begin position="725"/>
        <end position="779"/>
    </location>
</feature>
<dbReference type="PROSITE" id="PS50016">
    <property type="entry name" value="ZF_PHD_2"/>
    <property type="match status" value="2"/>
</dbReference>
<feature type="compositionally biased region" description="Basic and acidic residues" evidence="5">
    <location>
        <begin position="1546"/>
        <end position="1556"/>
    </location>
</feature>
<feature type="domain" description="PHD-type" evidence="7">
    <location>
        <begin position="335"/>
        <end position="459"/>
    </location>
</feature>
<feature type="compositionally biased region" description="Polar residues" evidence="5">
    <location>
        <begin position="1564"/>
        <end position="1574"/>
    </location>
</feature>
<feature type="compositionally biased region" description="Acidic residues" evidence="5">
    <location>
        <begin position="58"/>
        <end position="72"/>
    </location>
</feature>
<dbReference type="InterPro" id="IPR034732">
    <property type="entry name" value="EPHD"/>
</dbReference>
<feature type="domain" description="PHD-type" evidence="6">
    <location>
        <begin position="272"/>
        <end position="332"/>
    </location>
</feature>
<feature type="region of interest" description="Disordered" evidence="5">
    <location>
        <begin position="1184"/>
        <end position="1226"/>
    </location>
</feature>
<organism evidence="8 9">
    <name type="scientific">Macrostomum lignano</name>
    <dbReference type="NCBI Taxonomy" id="282301"/>
    <lineage>
        <taxon>Eukaryota</taxon>
        <taxon>Metazoa</taxon>
        <taxon>Spiralia</taxon>
        <taxon>Lophotrochozoa</taxon>
        <taxon>Platyhelminthes</taxon>
        <taxon>Rhabditophora</taxon>
        <taxon>Macrostomorpha</taxon>
        <taxon>Macrostomida</taxon>
        <taxon>Macrostomidae</taxon>
        <taxon>Macrostomum</taxon>
    </lineage>
</organism>
<feature type="compositionally biased region" description="Basic and acidic residues" evidence="5">
    <location>
        <begin position="1419"/>
        <end position="1438"/>
    </location>
</feature>
<dbReference type="STRING" id="282301.A0A267FIC8"/>
<name>A0A267FIC8_9PLAT</name>
<feature type="compositionally biased region" description="Polar residues" evidence="5">
    <location>
        <begin position="1390"/>
        <end position="1401"/>
    </location>
</feature>
<feature type="compositionally biased region" description="Basic and acidic residues" evidence="5">
    <location>
        <begin position="243"/>
        <end position="252"/>
    </location>
</feature>
<dbReference type="InterPro" id="IPR013083">
    <property type="entry name" value="Znf_RING/FYVE/PHD"/>
</dbReference>
<evidence type="ECO:0000259" key="6">
    <source>
        <dbReference type="PROSITE" id="PS50016"/>
    </source>
</evidence>
<feature type="compositionally biased region" description="Acidic residues" evidence="5">
    <location>
        <begin position="100"/>
        <end position="124"/>
    </location>
</feature>
<feature type="compositionally biased region" description="Basic residues" evidence="5">
    <location>
        <begin position="185"/>
        <end position="195"/>
    </location>
</feature>
<dbReference type="PANTHER" id="PTHR13793">
    <property type="entry name" value="PHD FINGER PROTEINS"/>
    <property type="match status" value="1"/>
</dbReference>
<evidence type="ECO:0008006" key="10">
    <source>
        <dbReference type="Google" id="ProtNLM"/>
    </source>
</evidence>
<dbReference type="SUPFAM" id="SSF57903">
    <property type="entry name" value="FYVE/PHD zinc finger"/>
    <property type="match status" value="2"/>
</dbReference>
<feature type="region of interest" description="Disordered" evidence="5">
    <location>
        <begin position="1085"/>
        <end position="1110"/>
    </location>
</feature>
<feature type="region of interest" description="Disordered" evidence="5">
    <location>
        <begin position="1048"/>
        <end position="1071"/>
    </location>
</feature>
<feature type="region of interest" description="Disordered" evidence="5">
    <location>
        <begin position="815"/>
        <end position="850"/>
    </location>
</feature>
<feature type="region of interest" description="Disordered" evidence="5">
    <location>
        <begin position="38"/>
        <end position="252"/>
    </location>
</feature>
<feature type="compositionally biased region" description="Low complexity" evidence="5">
    <location>
        <begin position="1086"/>
        <end position="1110"/>
    </location>
</feature>
<feature type="region of interest" description="Disordered" evidence="5">
    <location>
        <begin position="1372"/>
        <end position="1744"/>
    </location>
</feature>